<sequence length="59" mass="6319">MVSIGFSPTSMDGWSVSLPTSSGSVSGDGWLSPGKFCSHMSFWPVCCFSSTANQFKTEF</sequence>
<comment type="caution">
    <text evidence="2">The sequence shown here is derived from an EMBL/GenBank/DDBJ whole genome shotgun (WGS) entry which is preliminary data.</text>
</comment>
<evidence type="ECO:0000313" key="3">
    <source>
        <dbReference type="Proteomes" id="UP000078284"/>
    </source>
</evidence>
<protein>
    <submittedName>
        <fullName evidence="2">Uncharacterized protein</fullName>
    </submittedName>
</protein>
<dbReference type="Araport" id="AT1G55152"/>
<dbReference type="KEGG" id="ath:AT1G55152"/>
<proteinExistence type="predicted"/>
<dbReference type="GeneID" id="6240977"/>
<dbReference type="OMA" id="FCPTSIG"/>
<dbReference type="RefSeq" id="NP_001117495.1">
    <property type="nucleotide sequence ID" value="NM_001124023.2"/>
</dbReference>
<evidence type="ECO:0000313" key="2">
    <source>
        <dbReference type="EMBL" id="OAP19285.1"/>
    </source>
</evidence>
<dbReference type="AlphaFoldDB" id="A0A178WP03"/>
<gene>
    <name evidence="1" type="ordered locus">At1g55152</name>
    <name evidence="2" type="ordered locus">AXX17_At1g49640</name>
</gene>
<evidence type="ECO:0000313" key="1">
    <source>
        <dbReference type="Araport" id="AT1G55152"/>
    </source>
</evidence>
<name>A0A178WP03_ARATH</name>
<organism evidence="2 3">
    <name type="scientific">Arabidopsis thaliana</name>
    <name type="common">Mouse-ear cress</name>
    <dbReference type="NCBI Taxonomy" id="3702"/>
    <lineage>
        <taxon>Eukaryota</taxon>
        <taxon>Viridiplantae</taxon>
        <taxon>Streptophyta</taxon>
        <taxon>Embryophyta</taxon>
        <taxon>Tracheophyta</taxon>
        <taxon>Spermatophyta</taxon>
        <taxon>Magnoliopsida</taxon>
        <taxon>eudicotyledons</taxon>
        <taxon>Gunneridae</taxon>
        <taxon>Pentapetalae</taxon>
        <taxon>rosids</taxon>
        <taxon>malvids</taxon>
        <taxon>Brassicales</taxon>
        <taxon>Brassicaceae</taxon>
        <taxon>Camelineae</taxon>
        <taxon>Arabidopsis</taxon>
    </lineage>
</organism>
<dbReference type="EMBL" id="LUHQ01000001">
    <property type="protein sequence ID" value="OAP19285.1"/>
    <property type="molecule type" value="Genomic_DNA"/>
</dbReference>
<dbReference type="Proteomes" id="UP000078284">
    <property type="component" value="Chromosome 1"/>
</dbReference>
<reference evidence="3" key="1">
    <citation type="journal article" date="2016" name="Proc. Natl. Acad. Sci. U.S.A.">
        <title>Chromosome-level assembly of Arabidopsis thaliana Ler reveals the extent of translocation and inversion polymorphisms.</title>
        <authorList>
            <person name="Zapata L."/>
            <person name="Ding J."/>
            <person name="Willing E.M."/>
            <person name="Hartwig B."/>
            <person name="Bezdan D."/>
            <person name="Jiao W.B."/>
            <person name="Patel V."/>
            <person name="Velikkakam James G."/>
            <person name="Koornneef M."/>
            <person name="Ossowski S."/>
            <person name="Schneeberger K."/>
        </authorList>
    </citation>
    <scope>NUCLEOTIDE SEQUENCE [LARGE SCALE GENOMIC DNA]</scope>
    <source>
        <strain evidence="3">cv. Landsberg erecta</strain>
    </source>
</reference>
<accession>A0A178WP03</accession>
<dbReference type="ExpressionAtlas" id="A0A178WP03">
    <property type="expression patterns" value="differential"/>
</dbReference>